<dbReference type="Proteomes" id="UP000298781">
    <property type="component" value="Chromosome"/>
</dbReference>
<evidence type="ECO:0000313" key="3">
    <source>
        <dbReference type="EMBL" id="QCI67142.1"/>
    </source>
</evidence>
<dbReference type="PANTHER" id="PTHR43794">
    <property type="entry name" value="AMINOHYDROLASE SSNA-RELATED"/>
    <property type="match status" value="1"/>
</dbReference>
<evidence type="ECO:0000259" key="2">
    <source>
        <dbReference type="Pfam" id="PF01979"/>
    </source>
</evidence>
<gene>
    <name evidence="3" type="ORF">E8M01_24630</name>
</gene>
<comment type="similarity">
    <text evidence="1">Belongs to the metallo-dependent hydrolases superfamily. ATZ/TRZ family.</text>
</comment>
<organism evidence="3 4">
    <name type="scientific">Phreatobacter stygius</name>
    <dbReference type="NCBI Taxonomy" id="1940610"/>
    <lineage>
        <taxon>Bacteria</taxon>
        <taxon>Pseudomonadati</taxon>
        <taxon>Pseudomonadota</taxon>
        <taxon>Alphaproteobacteria</taxon>
        <taxon>Hyphomicrobiales</taxon>
        <taxon>Phreatobacteraceae</taxon>
        <taxon>Phreatobacter</taxon>
    </lineage>
</organism>
<evidence type="ECO:0000256" key="1">
    <source>
        <dbReference type="ARBA" id="ARBA00006745"/>
    </source>
</evidence>
<dbReference type="InterPro" id="IPR006680">
    <property type="entry name" value="Amidohydro-rel"/>
</dbReference>
<protein>
    <recommendedName>
        <fullName evidence="2">Amidohydrolase-related domain-containing protein</fullName>
    </recommendedName>
</protein>
<keyword evidence="4" id="KW-1185">Reference proteome</keyword>
<dbReference type="OrthoDB" id="9796020at2"/>
<dbReference type="Gene3D" id="2.30.40.10">
    <property type="entry name" value="Urease, subunit C, domain 1"/>
    <property type="match status" value="1"/>
</dbReference>
<dbReference type="Gene3D" id="3.20.20.140">
    <property type="entry name" value="Metal-dependent hydrolases"/>
    <property type="match status" value="1"/>
</dbReference>
<dbReference type="GO" id="GO:0016810">
    <property type="term" value="F:hydrolase activity, acting on carbon-nitrogen (but not peptide) bonds"/>
    <property type="evidence" value="ECO:0007669"/>
    <property type="project" value="InterPro"/>
</dbReference>
<dbReference type="PANTHER" id="PTHR43794:SF5">
    <property type="entry name" value="CHLOROHYDROLASE FAMILY PROTEIN"/>
    <property type="match status" value="1"/>
</dbReference>
<proteinExistence type="inferred from homology"/>
<dbReference type="Pfam" id="PF01979">
    <property type="entry name" value="Amidohydro_1"/>
    <property type="match status" value="1"/>
</dbReference>
<accession>A0A4D7BH02</accession>
<dbReference type="SUPFAM" id="SSF51556">
    <property type="entry name" value="Metallo-dependent hydrolases"/>
    <property type="match status" value="1"/>
</dbReference>
<reference evidence="3 4" key="1">
    <citation type="submission" date="2019-04" db="EMBL/GenBank/DDBJ databases">
        <title>Phreatobacter aquaticus sp. nov.</title>
        <authorList>
            <person name="Choi A."/>
        </authorList>
    </citation>
    <scope>NUCLEOTIDE SEQUENCE [LARGE SCALE GENOMIC DNA]</scope>
    <source>
        <strain evidence="3 4">KCTC 52518</strain>
    </source>
</reference>
<name>A0A4D7BH02_9HYPH</name>
<dbReference type="NCBIfam" id="NF006056">
    <property type="entry name" value="PRK08204.1"/>
    <property type="match status" value="1"/>
</dbReference>
<dbReference type="InterPro" id="IPR050287">
    <property type="entry name" value="MTA/SAH_deaminase"/>
</dbReference>
<dbReference type="SUPFAM" id="SSF51338">
    <property type="entry name" value="Composite domain of metallo-dependent hydrolases"/>
    <property type="match status" value="1"/>
</dbReference>
<dbReference type="EMBL" id="CP039690">
    <property type="protein sequence ID" value="QCI67142.1"/>
    <property type="molecule type" value="Genomic_DNA"/>
</dbReference>
<dbReference type="InterPro" id="IPR032466">
    <property type="entry name" value="Metal_Hydrolase"/>
</dbReference>
<dbReference type="InterPro" id="IPR011059">
    <property type="entry name" value="Metal-dep_hydrolase_composite"/>
</dbReference>
<evidence type="ECO:0000313" key="4">
    <source>
        <dbReference type="Proteomes" id="UP000298781"/>
    </source>
</evidence>
<feature type="domain" description="Amidohydrolase-related" evidence="2">
    <location>
        <begin position="59"/>
        <end position="421"/>
    </location>
</feature>
<sequence>MEDSVMKKTLFRNGWVVTMDEAIGDIERGEVLIEGDKIVAVGRSLGAGADEVIDATDMIVMPGLVNAHMHTWQAGLRGIGAEWPAGAYHRHVHGNMAMRYTAEDTYLGNLVGALNQIDNGVTTLFDWCHILRDLPMAERAVDALEESGIRALFGHGTAKPVQAPGEKHHSEIPHPRERVEALRRGRLASDDRLVTLALAILGPEISTAEVCLSDYRLAREFGLVSTCHVSYPSGQRVQENGWPALAAAGLLGPDHNICHGNALSDSDLDFILDHGVTVTPTVMLELQAKADPPLTVRARDRGAVISLGIDTEPLCSGDMFNEMRSTWMHYRHFTNIARAKAGKPLGEIAVKAREVLYWATMGGAKAMRLDHRIGSLTPGKKADLVLLDTSDLDLFPVFDPVVSIVGYASGGHVDSVYIDGVARKRGGRLTFPREVLQARKRALTEATARVMTEAGLSLPIG</sequence>
<dbReference type="KEGG" id="pstg:E8M01_24630"/>
<dbReference type="AlphaFoldDB" id="A0A4D7BH02"/>